<keyword evidence="1" id="KW-0472">Membrane</keyword>
<sequence length="877" mass="100832">MKNKGKRYPTTNKFWLYLISFLVPTTLMTMYFISRHMAPFGSSSLLTIDLGQQYIDFFAYFRHAILHDPSSLIYSFSNGLGGEMIGTWAYYLFSPLNWILLFFPGTTLTSGIFLMTVVKYGLAGLSFFWLMQRTVRPRFWLSLTFSTAYAMMGWTVANQLNLMWLDAVILLPIIFYGLTELIDKGKWRLYVAWLTAMLIINYYMAYMICFFLVLSFIWLVADRFTDWKTMKQQLLRFIVRSTISGLLASTILLPTVWSLAQSKAQYTLTSYKWDFEYFPPAMFIKFFMGVFNFNQMFAGYPNLFVGSIVVIGSFLFFFNKNFSVRSRIVAGIITLFYFLSLSFRPLILLWHAGQFPTGYTFRFSFVVCFWLFWLAAQTISEEFKPTKWGIISFSVVTLITCLYIGVNLKEFSALKPLHFIMGMVFVVVLAVLLLLPIRWKSKFVVVCVISTLEIFLNAALSLNEIGYLQVKDYSQYTKELQSLVSRVQRNDSSFYRIGKTFLRDNDDPYQANFNSGAVSSSALTKDTATFMGRLGNPDGSIFVEYSNGTLISDALLDMKYYFQPNQSIGIESYQTKLPVSSNRFDLSEYKEVHRDKQAITYRNDLALPLGYLASPDVISLKAIDSNPAEFQADWLSALTGQASSKTVFTNQKFDHTEFTNIYPVKKLNGSMLKKIDKRKESTGVVTTTFTPKPNSVYYITFGPDTNFKAARFIVNGTEINEKRAYRNPILISASGKDSNETQTLQIQLNRKSMKLQDFKLYRLDLDKYRSTMKELKKHPWNLTKHTSRYLSGTITSPRRGDVLNTSIPYSQGWHVKLNGHSVKTYKTVDMFTAVKLDKGANKVTFSYWPPYLNVGIILSSVTLVGLSIEEYLRKRQD</sequence>
<reference evidence="2" key="2">
    <citation type="submission" date="2021-04" db="EMBL/GenBank/DDBJ databases">
        <authorList>
            <person name="Gilroy R."/>
        </authorList>
    </citation>
    <scope>NUCLEOTIDE SEQUENCE</scope>
    <source>
        <strain evidence="2">CHK173-259</strain>
    </source>
</reference>
<feature type="transmembrane region" description="Helical" evidence="1">
    <location>
        <begin position="388"/>
        <end position="406"/>
    </location>
</feature>
<dbReference type="EMBL" id="DXGJ01000009">
    <property type="protein sequence ID" value="HIW71137.1"/>
    <property type="molecule type" value="Genomic_DNA"/>
</dbReference>
<dbReference type="InterPro" id="IPR018580">
    <property type="entry name" value="Uncharacterised_YfhO"/>
</dbReference>
<gene>
    <name evidence="2" type="ORF">H9875_00790</name>
</gene>
<organism evidence="2 3">
    <name type="scientific">Candidatus Levilactobacillus faecigallinarum</name>
    <dbReference type="NCBI Taxonomy" id="2838638"/>
    <lineage>
        <taxon>Bacteria</taxon>
        <taxon>Bacillati</taxon>
        <taxon>Bacillota</taxon>
        <taxon>Bacilli</taxon>
        <taxon>Lactobacillales</taxon>
        <taxon>Lactobacillaceae</taxon>
        <taxon>Levilactobacillus</taxon>
    </lineage>
</organism>
<protein>
    <submittedName>
        <fullName evidence="2">YfhO family protein</fullName>
    </submittedName>
</protein>
<proteinExistence type="predicted"/>
<evidence type="ECO:0000256" key="1">
    <source>
        <dbReference type="SAM" id="Phobius"/>
    </source>
</evidence>
<keyword evidence="1" id="KW-1133">Transmembrane helix</keyword>
<dbReference type="AlphaFoldDB" id="A0A9D1QRW9"/>
<feature type="transmembrane region" description="Helical" evidence="1">
    <location>
        <begin position="330"/>
        <end position="353"/>
    </location>
</feature>
<dbReference type="Pfam" id="PF09586">
    <property type="entry name" value="YfhO"/>
    <property type="match status" value="1"/>
</dbReference>
<dbReference type="PANTHER" id="PTHR38454:SF1">
    <property type="entry name" value="INTEGRAL MEMBRANE PROTEIN"/>
    <property type="match status" value="1"/>
</dbReference>
<comment type="caution">
    <text evidence="2">The sequence shown here is derived from an EMBL/GenBank/DDBJ whole genome shotgun (WGS) entry which is preliminary data.</text>
</comment>
<feature type="transmembrane region" description="Helical" evidence="1">
    <location>
        <begin position="162"/>
        <end position="179"/>
    </location>
</feature>
<name>A0A9D1QRW9_9LACO</name>
<feature type="transmembrane region" description="Helical" evidence="1">
    <location>
        <begin position="443"/>
        <end position="462"/>
    </location>
</feature>
<evidence type="ECO:0000313" key="3">
    <source>
        <dbReference type="Proteomes" id="UP000886822"/>
    </source>
</evidence>
<feature type="transmembrane region" description="Helical" evidence="1">
    <location>
        <begin position="300"/>
        <end position="318"/>
    </location>
</feature>
<accession>A0A9D1QRW9</accession>
<feature type="transmembrane region" description="Helical" evidence="1">
    <location>
        <begin position="237"/>
        <end position="257"/>
    </location>
</feature>
<reference evidence="2" key="1">
    <citation type="journal article" date="2021" name="PeerJ">
        <title>Extensive microbial diversity within the chicken gut microbiome revealed by metagenomics and culture.</title>
        <authorList>
            <person name="Gilroy R."/>
            <person name="Ravi A."/>
            <person name="Getino M."/>
            <person name="Pursley I."/>
            <person name="Horton D.L."/>
            <person name="Alikhan N.F."/>
            <person name="Baker D."/>
            <person name="Gharbi K."/>
            <person name="Hall N."/>
            <person name="Watson M."/>
            <person name="Adriaenssens E.M."/>
            <person name="Foster-Nyarko E."/>
            <person name="Jarju S."/>
            <person name="Secka A."/>
            <person name="Antonio M."/>
            <person name="Oren A."/>
            <person name="Chaudhuri R.R."/>
            <person name="La Ragione R."/>
            <person name="Hildebrand F."/>
            <person name="Pallen M.J."/>
        </authorList>
    </citation>
    <scope>NUCLEOTIDE SEQUENCE</scope>
    <source>
        <strain evidence="2">CHK173-259</strain>
    </source>
</reference>
<dbReference type="Proteomes" id="UP000886822">
    <property type="component" value="Unassembled WGS sequence"/>
</dbReference>
<feature type="transmembrane region" description="Helical" evidence="1">
    <location>
        <begin position="359"/>
        <end position="376"/>
    </location>
</feature>
<feature type="transmembrane region" description="Helical" evidence="1">
    <location>
        <begin position="418"/>
        <end position="436"/>
    </location>
</feature>
<feature type="transmembrane region" description="Helical" evidence="1">
    <location>
        <begin position="191"/>
        <end position="217"/>
    </location>
</feature>
<evidence type="ECO:0000313" key="2">
    <source>
        <dbReference type="EMBL" id="HIW71137.1"/>
    </source>
</evidence>
<feature type="transmembrane region" description="Helical" evidence="1">
    <location>
        <begin position="14"/>
        <end position="33"/>
    </location>
</feature>
<keyword evidence="1" id="KW-0812">Transmembrane</keyword>
<dbReference type="PANTHER" id="PTHR38454">
    <property type="entry name" value="INTEGRAL MEMBRANE PROTEIN-RELATED"/>
    <property type="match status" value="1"/>
</dbReference>